<dbReference type="RefSeq" id="WP_006023583.1">
    <property type="nucleotide sequence ID" value="NZ_KB375284.1"/>
</dbReference>
<accession>K8P5L5</accession>
<dbReference type="eggNOG" id="COG2199">
    <property type="taxonomic scope" value="Bacteria"/>
</dbReference>
<dbReference type="NCBIfam" id="TIGR00254">
    <property type="entry name" value="GGDEF"/>
    <property type="match status" value="1"/>
</dbReference>
<dbReference type="InterPro" id="IPR043128">
    <property type="entry name" value="Rev_trsase/Diguanyl_cyclase"/>
</dbReference>
<dbReference type="HOGENOM" id="CLU_017308_0_0_5"/>
<keyword evidence="3" id="KW-0472">Membrane</keyword>
<feature type="transmembrane region" description="Helical" evidence="3">
    <location>
        <begin position="36"/>
        <end position="56"/>
    </location>
</feature>
<gene>
    <name evidence="5" type="ORF">HMPREF9695_04880</name>
</gene>
<organism evidence="5 6">
    <name type="scientific">Afipia broomeae ATCC 49717</name>
    <dbReference type="NCBI Taxonomy" id="883078"/>
    <lineage>
        <taxon>Bacteria</taxon>
        <taxon>Pseudomonadati</taxon>
        <taxon>Pseudomonadota</taxon>
        <taxon>Alphaproteobacteria</taxon>
        <taxon>Hyphomicrobiales</taxon>
        <taxon>Nitrobacteraceae</taxon>
        <taxon>Afipia</taxon>
    </lineage>
</organism>
<keyword evidence="3" id="KW-0812">Transmembrane</keyword>
<evidence type="ECO:0000256" key="2">
    <source>
        <dbReference type="ARBA" id="ARBA00034247"/>
    </source>
</evidence>
<sequence>MTPRSISYLRAALQRVKLQFMRCLPCGGDYSLRRKLLIGTGLALICTAILAISVIGQSLDDYRHARQNLRGLESFRLILDTANLLSAERGPSNSVLGATAAEHGALRERLTAFRARSDAILDQLSTNAGVPGELLAPTKAQLQKGRQEVDRVAAIPRDRRGLQDVQSVIERMFDVVDIFQSVIVWKAGDLTAQNPELAAPVMIGRIFGELREFGGRIASQIMAPIAVSQPLQLKHLVDSNRTRGRILELWRLAGNQKVIGIHDPRLASDLGDIELMFFGEGLGILDGLIAEGRKSGNYSMTADEFTVRFVNTLKPLERLRGDFLDVTIERLTALRNGALATLVVTIAITTVILAIMVGLLIAAQRFVFGPLMRAREAVIVLAEDRPTVPYPEPHHDATEMRRLFDAIAILRDSLAERASLTKKLKQQAETDGLTGLMNRRALDMIGESHTSSQVMADGACLILMDIDHFKSINDRYGHLEGDHVLKETVRRVRPILGQNDIFARFGGEEFVILIPGHDLSEANALAKRIRAALETNEIVLSSGAVLTVTASFGVARGNLGQFAWRRLVEAADAALYRAKSDGRNCVRHSLMPQPTLVPDLPDDGDLNAPREVPPQVLKIVGAALAAKRSS</sequence>
<feature type="transmembrane region" description="Helical" evidence="3">
    <location>
        <begin position="338"/>
        <end position="363"/>
    </location>
</feature>
<keyword evidence="6" id="KW-1185">Reference proteome</keyword>
<evidence type="ECO:0000256" key="3">
    <source>
        <dbReference type="SAM" id="Phobius"/>
    </source>
</evidence>
<comment type="catalytic activity">
    <reaction evidence="2">
        <text>2 GTP = 3',3'-c-di-GMP + 2 diphosphate</text>
        <dbReference type="Rhea" id="RHEA:24898"/>
        <dbReference type="ChEBI" id="CHEBI:33019"/>
        <dbReference type="ChEBI" id="CHEBI:37565"/>
        <dbReference type="ChEBI" id="CHEBI:58805"/>
        <dbReference type="EC" id="2.7.7.65"/>
    </reaction>
</comment>
<evidence type="ECO:0000313" key="5">
    <source>
        <dbReference type="EMBL" id="EKS34970.1"/>
    </source>
</evidence>
<comment type="caution">
    <text evidence="5">The sequence shown here is derived from an EMBL/GenBank/DDBJ whole genome shotgun (WGS) entry which is preliminary data.</text>
</comment>
<dbReference type="FunFam" id="3.30.70.270:FF:000001">
    <property type="entry name" value="Diguanylate cyclase domain protein"/>
    <property type="match status" value="1"/>
</dbReference>
<dbReference type="PANTHER" id="PTHR45138">
    <property type="entry name" value="REGULATORY COMPONENTS OF SENSORY TRANSDUCTION SYSTEM"/>
    <property type="match status" value="1"/>
</dbReference>
<evidence type="ECO:0000259" key="4">
    <source>
        <dbReference type="PROSITE" id="PS50887"/>
    </source>
</evidence>
<dbReference type="PROSITE" id="PS50887">
    <property type="entry name" value="GGDEF"/>
    <property type="match status" value="1"/>
</dbReference>
<dbReference type="CDD" id="cd01949">
    <property type="entry name" value="GGDEF"/>
    <property type="match status" value="1"/>
</dbReference>
<dbReference type="Pfam" id="PF00990">
    <property type="entry name" value="GGDEF"/>
    <property type="match status" value="1"/>
</dbReference>
<proteinExistence type="predicted"/>
<evidence type="ECO:0000313" key="6">
    <source>
        <dbReference type="Proteomes" id="UP000001096"/>
    </source>
</evidence>
<dbReference type="GO" id="GO:0052621">
    <property type="term" value="F:diguanylate cyclase activity"/>
    <property type="evidence" value="ECO:0007669"/>
    <property type="project" value="UniProtKB-EC"/>
</dbReference>
<dbReference type="Proteomes" id="UP000001096">
    <property type="component" value="Unassembled WGS sequence"/>
</dbReference>
<dbReference type="InterPro" id="IPR000160">
    <property type="entry name" value="GGDEF_dom"/>
</dbReference>
<protein>
    <recommendedName>
        <fullName evidence="1">diguanylate cyclase</fullName>
        <ecNumber evidence="1">2.7.7.65</ecNumber>
    </recommendedName>
</protein>
<feature type="domain" description="GGDEF" evidence="4">
    <location>
        <begin position="457"/>
        <end position="591"/>
    </location>
</feature>
<dbReference type="PATRIC" id="fig|883078.3.peg.5047"/>
<dbReference type="Gene3D" id="3.30.70.270">
    <property type="match status" value="1"/>
</dbReference>
<dbReference type="EC" id="2.7.7.65" evidence="1"/>
<keyword evidence="3" id="KW-1133">Transmembrane helix</keyword>
<dbReference type="AlphaFoldDB" id="K8P5L5"/>
<dbReference type="SMART" id="SM00267">
    <property type="entry name" value="GGDEF"/>
    <property type="match status" value="1"/>
</dbReference>
<dbReference type="SUPFAM" id="SSF55073">
    <property type="entry name" value="Nucleotide cyclase"/>
    <property type="match status" value="1"/>
</dbReference>
<evidence type="ECO:0000256" key="1">
    <source>
        <dbReference type="ARBA" id="ARBA00012528"/>
    </source>
</evidence>
<dbReference type="EMBL" id="AGWX01000005">
    <property type="protein sequence ID" value="EKS34970.1"/>
    <property type="molecule type" value="Genomic_DNA"/>
</dbReference>
<dbReference type="PANTHER" id="PTHR45138:SF9">
    <property type="entry name" value="DIGUANYLATE CYCLASE DGCM-RELATED"/>
    <property type="match status" value="1"/>
</dbReference>
<dbReference type="InterPro" id="IPR050469">
    <property type="entry name" value="Diguanylate_Cyclase"/>
</dbReference>
<reference evidence="5 6" key="1">
    <citation type="submission" date="2012-04" db="EMBL/GenBank/DDBJ databases">
        <title>The Genome Sequence of Afipia broomeae ATCC 49717.</title>
        <authorList>
            <consortium name="The Broad Institute Genome Sequencing Platform"/>
            <person name="Earl A."/>
            <person name="Ward D."/>
            <person name="Feldgarden M."/>
            <person name="Gevers D."/>
            <person name="Huys G."/>
            <person name="Walker B."/>
            <person name="Young S.K."/>
            <person name="Zeng Q."/>
            <person name="Gargeya S."/>
            <person name="Fitzgerald M."/>
            <person name="Haas B."/>
            <person name="Abouelleil A."/>
            <person name="Alvarado L."/>
            <person name="Arachchi H.M."/>
            <person name="Berlin A."/>
            <person name="Chapman S.B."/>
            <person name="Goldberg J."/>
            <person name="Griggs A."/>
            <person name="Gujja S."/>
            <person name="Hansen M."/>
            <person name="Howarth C."/>
            <person name="Imamovic A."/>
            <person name="Larimer J."/>
            <person name="McCowen C."/>
            <person name="Montmayeur A."/>
            <person name="Murphy C."/>
            <person name="Neiman D."/>
            <person name="Pearson M."/>
            <person name="Priest M."/>
            <person name="Roberts A."/>
            <person name="Saif S."/>
            <person name="Shea T."/>
            <person name="Sisk P."/>
            <person name="Sykes S."/>
            <person name="Wortman J."/>
            <person name="Nusbaum C."/>
            <person name="Birren B."/>
        </authorList>
    </citation>
    <scope>NUCLEOTIDE SEQUENCE [LARGE SCALE GENOMIC DNA]</scope>
    <source>
        <strain evidence="5 6">ATCC 49717</strain>
    </source>
</reference>
<dbReference type="InterPro" id="IPR029787">
    <property type="entry name" value="Nucleotide_cyclase"/>
</dbReference>
<name>K8P5L5_9BRAD</name>